<reference evidence="7" key="3">
    <citation type="submission" date="2016-03" db="UniProtKB">
        <authorList>
            <consortium name="EnsemblProtists"/>
        </authorList>
    </citation>
    <scope>IDENTIFICATION</scope>
</reference>
<evidence type="ECO:0000256" key="3">
    <source>
        <dbReference type="ARBA" id="ARBA00023002"/>
    </source>
</evidence>
<dbReference type="EnsemblProtists" id="EKX36840">
    <property type="protein sequence ID" value="EKX36840"/>
    <property type="gene ID" value="GUITHDRAFT_155130"/>
</dbReference>
<dbReference type="OMA" id="AKQTCLG"/>
<dbReference type="AlphaFoldDB" id="L1IM23"/>
<dbReference type="KEGG" id="gtt:GUITHDRAFT_155130"/>
<evidence type="ECO:0000313" key="6">
    <source>
        <dbReference type="EMBL" id="EKX36840.1"/>
    </source>
</evidence>
<name>L1IM23_GUITC</name>
<dbReference type="InterPro" id="IPR029036">
    <property type="entry name" value="P5CR_dimer"/>
</dbReference>
<dbReference type="PANTHER" id="PTHR11645">
    <property type="entry name" value="PYRROLINE-5-CARBOXYLATE REDUCTASE"/>
    <property type="match status" value="1"/>
</dbReference>
<dbReference type="HOGENOM" id="CLU_042344_0_0_1"/>
<evidence type="ECO:0000256" key="2">
    <source>
        <dbReference type="ARBA" id="ARBA00022857"/>
    </source>
</evidence>
<dbReference type="eggNOG" id="KOG3124">
    <property type="taxonomic scope" value="Eukaryota"/>
</dbReference>
<dbReference type="InterPro" id="IPR000304">
    <property type="entry name" value="Pyrroline-COOH_reductase"/>
</dbReference>
<proteinExistence type="inferred from homology"/>
<gene>
    <name evidence="6" type="ORF">GUITHDRAFT_155130</name>
</gene>
<dbReference type="SUPFAM" id="SSF48179">
    <property type="entry name" value="6-phosphogluconate dehydrogenase C-terminal domain-like"/>
    <property type="match status" value="1"/>
</dbReference>
<evidence type="ECO:0008006" key="9">
    <source>
        <dbReference type="Google" id="ProtNLM"/>
    </source>
</evidence>
<dbReference type="Gene3D" id="1.10.3730.10">
    <property type="entry name" value="ProC C-terminal domain-like"/>
    <property type="match status" value="1"/>
</dbReference>
<keyword evidence="2" id="KW-0521">NADP</keyword>
<dbReference type="FunFam" id="1.10.3730.10:FF:000001">
    <property type="entry name" value="Pyrroline-5-carboxylate reductase"/>
    <property type="match status" value="1"/>
</dbReference>
<evidence type="ECO:0000259" key="5">
    <source>
        <dbReference type="Pfam" id="PF14748"/>
    </source>
</evidence>
<feature type="domain" description="Pyrroline-5-carboxylate reductase catalytic N-terminal" evidence="4">
    <location>
        <begin position="27"/>
        <end position="108"/>
    </location>
</feature>
<dbReference type="GO" id="GO:0055129">
    <property type="term" value="P:L-proline biosynthetic process"/>
    <property type="evidence" value="ECO:0007669"/>
    <property type="project" value="TreeGrafter"/>
</dbReference>
<dbReference type="STRING" id="905079.L1IM23"/>
<evidence type="ECO:0000256" key="1">
    <source>
        <dbReference type="ARBA" id="ARBA00005525"/>
    </source>
</evidence>
<dbReference type="HAMAP" id="MF_01925">
    <property type="entry name" value="P5C_reductase"/>
    <property type="match status" value="1"/>
</dbReference>
<dbReference type="OrthoDB" id="10263291at2759"/>
<dbReference type="InterPro" id="IPR008927">
    <property type="entry name" value="6-PGluconate_DH-like_C_sf"/>
</dbReference>
<accession>L1IM23</accession>
<evidence type="ECO:0000313" key="8">
    <source>
        <dbReference type="Proteomes" id="UP000011087"/>
    </source>
</evidence>
<dbReference type="GeneID" id="17293573"/>
<feature type="domain" description="Pyrroline-5-carboxylate reductase dimerisation" evidence="5">
    <location>
        <begin position="192"/>
        <end position="296"/>
    </location>
</feature>
<dbReference type="InterPro" id="IPR028939">
    <property type="entry name" value="P5C_Rdtase_cat_N"/>
</dbReference>
<dbReference type="InterPro" id="IPR036291">
    <property type="entry name" value="NAD(P)-bd_dom_sf"/>
</dbReference>
<dbReference type="EMBL" id="JH993067">
    <property type="protein sequence ID" value="EKX36840.1"/>
    <property type="molecule type" value="Genomic_DNA"/>
</dbReference>
<dbReference type="Pfam" id="PF14748">
    <property type="entry name" value="P5CR_dimer"/>
    <property type="match status" value="1"/>
</dbReference>
<reference evidence="6 8" key="1">
    <citation type="journal article" date="2012" name="Nature">
        <title>Algal genomes reveal evolutionary mosaicism and the fate of nucleomorphs.</title>
        <authorList>
            <consortium name="DOE Joint Genome Institute"/>
            <person name="Curtis B.A."/>
            <person name="Tanifuji G."/>
            <person name="Burki F."/>
            <person name="Gruber A."/>
            <person name="Irimia M."/>
            <person name="Maruyama S."/>
            <person name="Arias M.C."/>
            <person name="Ball S.G."/>
            <person name="Gile G.H."/>
            <person name="Hirakawa Y."/>
            <person name="Hopkins J.F."/>
            <person name="Kuo A."/>
            <person name="Rensing S.A."/>
            <person name="Schmutz J."/>
            <person name="Symeonidi A."/>
            <person name="Elias M."/>
            <person name="Eveleigh R.J."/>
            <person name="Herman E.K."/>
            <person name="Klute M.J."/>
            <person name="Nakayama T."/>
            <person name="Obornik M."/>
            <person name="Reyes-Prieto A."/>
            <person name="Armbrust E.V."/>
            <person name="Aves S.J."/>
            <person name="Beiko R.G."/>
            <person name="Coutinho P."/>
            <person name="Dacks J.B."/>
            <person name="Durnford D.G."/>
            <person name="Fast N.M."/>
            <person name="Green B.R."/>
            <person name="Grisdale C.J."/>
            <person name="Hempel F."/>
            <person name="Henrissat B."/>
            <person name="Hoppner M.P."/>
            <person name="Ishida K."/>
            <person name="Kim E."/>
            <person name="Koreny L."/>
            <person name="Kroth P.G."/>
            <person name="Liu Y."/>
            <person name="Malik S.B."/>
            <person name="Maier U.G."/>
            <person name="McRose D."/>
            <person name="Mock T."/>
            <person name="Neilson J.A."/>
            <person name="Onodera N.T."/>
            <person name="Poole A.M."/>
            <person name="Pritham E.J."/>
            <person name="Richards T.A."/>
            <person name="Rocap G."/>
            <person name="Roy S.W."/>
            <person name="Sarai C."/>
            <person name="Schaack S."/>
            <person name="Shirato S."/>
            <person name="Slamovits C.H."/>
            <person name="Spencer D.F."/>
            <person name="Suzuki S."/>
            <person name="Worden A.Z."/>
            <person name="Zauner S."/>
            <person name="Barry K."/>
            <person name="Bell C."/>
            <person name="Bharti A.K."/>
            <person name="Crow J.A."/>
            <person name="Grimwood J."/>
            <person name="Kramer R."/>
            <person name="Lindquist E."/>
            <person name="Lucas S."/>
            <person name="Salamov A."/>
            <person name="McFadden G.I."/>
            <person name="Lane C.E."/>
            <person name="Keeling P.J."/>
            <person name="Gray M.W."/>
            <person name="Grigoriev I.V."/>
            <person name="Archibald J.M."/>
        </authorList>
    </citation>
    <scope>NUCLEOTIDE SEQUENCE</scope>
    <source>
        <strain evidence="6 8">CCMP2712</strain>
    </source>
</reference>
<reference evidence="8" key="2">
    <citation type="submission" date="2012-11" db="EMBL/GenBank/DDBJ databases">
        <authorList>
            <person name="Kuo A."/>
            <person name="Curtis B.A."/>
            <person name="Tanifuji G."/>
            <person name="Burki F."/>
            <person name="Gruber A."/>
            <person name="Irimia M."/>
            <person name="Maruyama S."/>
            <person name="Arias M.C."/>
            <person name="Ball S.G."/>
            <person name="Gile G.H."/>
            <person name="Hirakawa Y."/>
            <person name="Hopkins J.F."/>
            <person name="Rensing S.A."/>
            <person name="Schmutz J."/>
            <person name="Symeonidi A."/>
            <person name="Elias M."/>
            <person name="Eveleigh R.J."/>
            <person name="Herman E.K."/>
            <person name="Klute M.J."/>
            <person name="Nakayama T."/>
            <person name="Obornik M."/>
            <person name="Reyes-Prieto A."/>
            <person name="Armbrust E.V."/>
            <person name="Aves S.J."/>
            <person name="Beiko R.G."/>
            <person name="Coutinho P."/>
            <person name="Dacks J.B."/>
            <person name="Durnford D.G."/>
            <person name="Fast N.M."/>
            <person name="Green B.R."/>
            <person name="Grisdale C."/>
            <person name="Hempe F."/>
            <person name="Henrissat B."/>
            <person name="Hoppner M.P."/>
            <person name="Ishida K.-I."/>
            <person name="Kim E."/>
            <person name="Koreny L."/>
            <person name="Kroth P.G."/>
            <person name="Liu Y."/>
            <person name="Malik S.-B."/>
            <person name="Maier U.G."/>
            <person name="McRose D."/>
            <person name="Mock T."/>
            <person name="Neilson J.A."/>
            <person name="Onodera N.T."/>
            <person name="Poole A.M."/>
            <person name="Pritham E.J."/>
            <person name="Richards T.A."/>
            <person name="Rocap G."/>
            <person name="Roy S.W."/>
            <person name="Sarai C."/>
            <person name="Schaack S."/>
            <person name="Shirato S."/>
            <person name="Slamovits C.H."/>
            <person name="Spencer D.F."/>
            <person name="Suzuki S."/>
            <person name="Worden A.Z."/>
            <person name="Zauner S."/>
            <person name="Barry K."/>
            <person name="Bell C."/>
            <person name="Bharti A.K."/>
            <person name="Crow J.A."/>
            <person name="Grimwood J."/>
            <person name="Kramer R."/>
            <person name="Lindquist E."/>
            <person name="Lucas S."/>
            <person name="Salamov A."/>
            <person name="McFadden G.I."/>
            <person name="Lane C.E."/>
            <person name="Keeling P.J."/>
            <person name="Gray M.W."/>
            <person name="Grigoriev I.V."/>
            <person name="Archibald J.M."/>
        </authorList>
    </citation>
    <scope>NUCLEOTIDE SEQUENCE</scope>
    <source>
        <strain evidence="8">CCMP2712</strain>
    </source>
</reference>
<comment type="similarity">
    <text evidence="1">Belongs to the pyrroline-5-carboxylate reductase family.</text>
</comment>
<dbReference type="GO" id="GO:0004735">
    <property type="term" value="F:pyrroline-5-carboxylate reductase activity"/>
    <property type="evidence" value="ECO:0007669"/>
    <property type="project" value="InterPro"/>
</dbReference>
<evidence type="ECO:0000259" key="4">
    <source>
        <dbReference type="Pfam" id="PF03807"/>
    </source>
</evidence>
<evidence type="ECO:0000313" key="7">
    <source>
        <dbReference type="EnsemblProtists" id="EKX36840"/>
    </source>
</evidence>
<dbReference type="Gene3D" id="3.40.50.720">
    <property type="entry name" value="NAD(P)-binding Rossmann-like Domain"/>
    <property type="match status" value="1"/>
</dbReference>
<dbReference type="NCBIfam" id="TIGR00112">
    <property type="entry name" value="proC"/>
    <property type="match status" value="1"/>
</dbReference>
<organism evidence="6">
    <name type="scientific">Guillardia theta (strain CCMP2712)</name>
    <name type="common">Cryptophyte</name>
    <dbReference type="NCBI Taxonomy" id="905079"/>
    <lineage>
        <taxon>Eukaryota</taxon>
        <taxon>Cryptophyceae</taxon>
        <taxon>Pyrenomonadales</taxon>
        <taxon>Geminigeraceae</taxon>
        <taxon>Guillardia</taxon>
    </lineage>
</organism>
<keyword evidence="8" id="KW-1185">Reference proteome</keyword>
<sequence length="324" mass="35105">MARQAGIGMVLCRSFSISAAAGNLCDKIGFIGAGNMAKAIMGGMIRNGVQRAHNVMVYDVSTDQMDACCKAFPGIRKAESLHNLLMDADIVLLGVKPQNVEAVLKPLKAEVEKMGPLRTDTVLASIIAGVPLHAFQKYTGMENIVRAMPNTPVTVEQGCTVWCSTRDLPKEKKELISKLFSAIGDEIYMEDERFLDMATAISGSGPAYVFLTMEAMIDSGVHMGFPRHIAERLVMNTLLGTCLYAIQSGEHVSKLRNDITSPGGTTASAIYNLEKGGFRTTVSDAVWAAYRRSLELGGMDSNVGPGRNNTLPTFWQKDMRDDTA</sequence>
<dbReference type="RefSeq" id="XP_005823820.1">
    <property type="nucleotide sequence ID" value="XM_005823763.1"/>
</dbReference>
<dbReference type="SUPFAM" id="SSF51735">
    <property type="entry name" value="NAD(P)-binding Rossmann-fold domains"/>
    <property type="match status" value="1"/>
</dbReference>
<dbReference type="Proteomes" id="UP000011087">
    <property type="component" value="Unassembled WGS sequence"/>
</dbReference>
<protein>
    <recommendedName>
        <fullName evidence="9">Pyrroline-5-carboxylate reductase</fullName>
    </recommendedName>
</protein>
<dbReference type="PANTHER" id="PTHR11645:SF66">
    <property type="entry name" value="PYRROLINE-5-CARBOXYLATE REDUCTASE"/>
    <property type="match status" value="1"/>
</dbReference>
<dbReference type="PaxDb" id="55529-EKX36840"/>
<keyword evidence="3" id="KW-0560">Oxidoreductase</keyword>
<dbReference type="Pfam" id="PF03807">
    <property type="entry name" value="F420_oxidored"/>
    <property type="match status" value="1"/>
</dbReference>